<dbReference type="EMBL" id="KN832872">
    <property type="protein sequence ID" value="KIN04454.1"/>
    <property type="molecule type" value="Genomic_DNA"/>
</dbReference>
<sequence>MERDAVEQVARVRRRGRSSKWQAAARPFLRLSREQRRSPGKGGCLVSARSKSPFSAHEPTANLNYRPNYSQDGMGKINATAMLKPLQRNHAMTVSHHRHKPHWAHTRGGQEGHFSTESPAFVLPSLLPTPLRLRQRRQAYASRMRRIDRLGAPELGLMTVHYRIFAGTNEEHCKHVAARLFGSRVRARAPPCGVIGRSSRGARDGSRRWWSCPLVAAALLPKAIQYCTVPRTRALRRRPPCLLPDQRDPER</sequence>
<proteinExistence type="predicted"/>
<organism evidence="2 3">
    <name type="scientific">Oidiodendron maius (strain Zn)</name>
    <dbReference type="NCBI Taxonomy" id="913774"/>
    <lineage>
        <taxon>Eukaryota</taxon>
        <taxon>Fungi</taxon>
        <taxon>Dikarya</taxon>
        <taxon>Ascomycota</taxon>
        <taxon>Pezizomycotina</taxon>
        <taxon>Leotiomycetes</taxon>
        <taxon>Leotiomycetes incertae sedis</taxon>
        <taxon>Myxotrichaceae</taxon>
        <taxon>Oidiodendron</taxon>
    </lineage>
</organism>
<feature type="region of interest" description="Disordered" evidence="1">
    <location>
        <begin position="1"/>
        <end position="68"/>
    </location>
</feature>
<reference evidence="2 3" key="1">
    <citation type="submission" date="2014-04" db="EMBL/GenBank/DDBJ databases">
        <authorList>
            <consortium name="DOE Joint Genome Institute"/>
            <person name="Kuo A."/>
            <person name="Martino E."/>
            <person name="Perotto S."/>
            <person name="Kohler A."/>
            <person name="Nagy L.G."/>
            <person name="Floudas D."/>
            <person name="Copeland A."/>
            <person name="Barry K.W."/>
            <person name="Cichocki N."/>
            <person name="Veneault-Fourrey C."/>
            <person name="LaButti K."/>
            <person name="Lindquist E.A."/>
            <person name="Lipzen A."/>
            <person name="Lundell T."/>
            <person name="Morin E."/>
            <person name="Murat C."/>
            <person name="Sun H."/>
            <person name="Tunlid A."/>
            <person name="Henrissat B."/>
            <person name="Grigoriev I.V."/>
            <person name="Hibbett D.S."/>
            <person name="Martin F."/>
            <person name="Nordberg H.P."/>
            <person name="Cantor M.N."/>
            <person name="Hua S.X."/>
        </authorList>
    </citation>
    <scope>NUCLEOTIDE SEQUENCE [LARGE SCALE GENOMIC DNA]</scope>
    <source>
        <strain evidence="2 3">Zn</strain>
    </source>
</reference>
<reference evidence="3" key="2">
    <citation type="submission" date="2015-01" db="EMBL/GenBank/DDBJ databases">
        <title>Evolutionary Origins and Diversification of the Mycorrhizal Mutualists.</title>
        <authorList>
            <consortium name="DOE Joint Genome Institute"/>
            <consortium name="Mycorrhizal Genomics Consortium"/>
            <person name="Kohler A."/>
            <person name="Kuo A."/>
            <person name="Nagy L.G."/>
            <person name="Floudas D."/>
            <person name="Copeland A."/>
            <person name="Barry K.W."/>
            <person name="Cichocki N."/>
            <person name="Veneault-Fourrey C."/>
            <person name="LaButti K."/>
            <person name="Lindquist E.A."/>
            <person name="Lipzen A."/>
            <person name="Lundell T."/>
            <person name="Morin E."/>
            <person name="Murat C."/>
            <person name="Riley R."/>
            <person name="Ohm R."/>
            <person name="Sun H."/>
            <person name="Tunlid A."/>
            <person name="Henrissat B."/>
            <person name="Grigoriev I.V."/>
            <person name="Hibbett D.S."/>
            <person name="Martin F."/>
        </authorList>
    </citation>
    <scope>NUCLEOTIDE SEQUENCE [LARGE SCALE GENOMIC DNA]</scope>
    <source>
        <strain evidence="3">Zn</strain>
    </source>
</reference>
<dbReference type="Proteomes" id="UP000054321">
    <property type="component" value="Unassembled WGS sequence"/>
</dbReference>
<name>A0A0C3CZK5_OIDMZ</name>
<protein>
    <submittedName>
        <fullName evidence="2">Uncharacterized protein</fullName>
    </submittedName>
</protein>
<accession>A0A0C3CZK5</accession>
<evidence type="ECO:0000313" key="3">
    <source>
        <dbReference type="Proteomes" id="UP000054321"/>
    </source>
</evidence>
<gene>
    <name evidence="2" type="ORF">OIDMADRAFT_25108</name>
</gene>
<dbReference type="AlphaFoldDB" id="A0A0C3CZK5"/>
<dbReference type="InParanoid" id="A0A0C3CZK5"/>
<dbReference type="HOGENOM" id="CLU_1107410_0_0_1"/>
<keyword evidence="3" id="KW-1185">Reference proteome</keyword>
<evidence type="ECO:0000256" key="1">
    <source>
        <dbReference type="SAM" id="MobiDB-lite"/>
    </source>
</evidence>
<evidence type="ECO:0000313" key="2">
    <source>
        <dbReference type="EMBL" id="KIN04454.1"/>
    </source>
</evidence>